<keyword evidence="1" id="KW-0472">Membrane</keyword>
<reference evidence="2" key="1">
    <citation type="submission" date="2012-12" db="EMBL/GenBank/DDBJ databases">
        <title>Identification and characterization of a phenylalanine ammonia-lyase gene family in Isatis indigotica Fort.</title>
        <authorList>
            <person name="Liu Q."/>
            <person name="Chen J."/>
            <person name="Zhou X."/>
            <person name="Di P."/>
            <person name="Xiao Y."/>
            <person name="Xuan H."/>
            <person name="Zhang L."/>
            <person name="Chen W."/>
        </authorList>
    </citation>
    <scope>NUCLEOTIDE SEQUENCE</scope>
    <source>
        <tissue evidence="2">Salivary gland</tissue>
    </source>
</reference>
<organism evidence="2">
    <name type="scientific">Ixodes ricinus</name>
    <name type="common">Common tick</name>
    <name type="synonym">Acarus ricinus</name>
    <dbReference type="NCBI Taxonomy" id="34613"/>
    <lineage>
        <taxon>Eukaryota</taxon>
        <taxon>Metazoa</taxon>
        <taxon>Ecdysozoa</taxon>
        <taxon>Arthropoda</taxon>
        <taxon>Chelicerata</taxon>
        <taxon>Arachnida</taxon>
        <taxon>Acari</taxon>
        <taxon>Parasitiformes</taxon>
        <taxon>Ixodida</taxon>
        <taxon>Ixodoidea</taxon>
        <taxon>Ixodidae</taxon>
        <taxon>Ixodinae</taxon>
        <taxon>Ixodes</taxon>
    </lineage>
</organism>
<protein>
    <submittedName>
        <fullName evidence="2">Putative ixodes 14 kDa protein</fullName>
    </submittedName>
</protein>
<evidence type="ECO:0000256" key="1">
    <source>
        <dbReference type="SAM" id="Phobius"/>
    </source>
</evidence>
<feature type="transmembrane region" description="Helical" evidence="1">
    <location>
        <begin position="12"/>
        <end position="37"/>
    </location>
</feature>
<keyword evidence="1" id="KW-0812">Transmembrane</keyword>
<accession>A0A0K8RP46</accession>
<keyword evidence="1" id="KW-1133">Transmembrane helix</keyword>
<feature type="non-terminal residue" evidence="2">
    <location>
        <position position="1"/>
    </location>
</feature>
<name>A0A0K8RP46_IXORI</name>
<sequence>FLKVTLLICKVLTLVLKFVGCLSLLVVLFLLLFLLLVSSFDSSAASEESGSTEFPKQPVFCNASLEDQEKIFNCIQNQTNVPSENARKLSNYSWLFCENITNFVTIVCEKANEVLVNMTDEETGTLFNLVLKCETELGVTLPPTSTPPAC</sequence>
<proteinExistence type="evidence at transcript level"/>
<evidence type="ECO:0000313" key="2">
    <source>
        <dbReference type="EMBL" id="JAA72855.1"/>
    </source>
</evidence>
<dbReference type="EMBL" id="GADI01000953">
    <property type="protein sequence ID" value="JAA72855.1"/>
    <property type="molecule type" value="mRNA"/>
</dbReference>
<dbReference type="AlphaFoldDB" id="A0A0K8RP46"/>